<reference evidence="3 4" key="1">
    <citation type="submission" date="2020-07" db="EMBL/GenBank/DDBJ databases">
        <title>Roseicoccus Jingziensis gen. nov., sp. nov., isolated from coastal seawater.</title>
        <authorList>
            <person name="Feng X."/>
        </authorList>
    </citation>
    <scope>NUCLEOTIDE SEQUENCE [LARGE SCALE GENOMIC DNA]</scope>
    <source>
        <strain evidence="3 4">N1E253</strain>
    </source>
</reference>
<dbReference type="PANTHER" id="PTHR40547">
    <property type="entry name" value="SLL0298 PROTEIN"/>
    <property type="match status" value="1"/>
</dbReference>
<evidence type="ECO:0000259" key="2">
    <source>
        <dbReference type="Pfam" id="PF09835"/>
    </source>
</evidence>
<dbReference type="AlphaFoldDB" id="A0A851GK84"/>
<dbReference type="Pfam" id="PF09835">
    <property type="entry name" value="DUF2062"/>
    <property type="match status" value="1"/>
</dbReference>
<sequence length="183" mass="21204">MKRKYLRLVRRAYRYLRHPHIRNRPWLLALTKPLYNRELWHPCRYTVAGGLSIGLFCAMLPIPFQMLLAAIWGMKAKINIPIAMGTCWVSNPFTHPPLIVVQITFGHWIRQFVDIPMPFDKAMQIKFLNLNITGNPADFFVGCLAMAVTLSLLVYPIVYGISAFLPNRGRRLKAIKQRRKKSV</sequence>
<proteinExistence type="predicted"/>
<evidence type="ECO:0000313" key="3">
    <source>
        <dbReference type="EMBL" id="NWK55507.1"/>
    </source>
</evidence>
<gene>
    <name evidence="3" type="ORF">HW115_07785</name>
</gene>
<feature type="transmembrane region" description="Helical" evidence="1">
    <location>
        <begin position="45"/>
        <end position="72"/>
    </location>
</feature>
<keyword evidence="1" id="KW-1133">Transmembrane helix</keyword>
<name>A0A851GK84_9BACT</name>
<keyword evidence="1" id="KW-0472">Membrane</keyword>
<dbReference type="EMBL" id="JACBAZ010000002">
    <property type="protein sequence ID" value="NWK55507.1"/>
    <property type="molecule type" value="Genomic_DNA"/>
</dbReference>
<accession>A0A851GK84</accession>
<feature type="domain" description="DUF2062" evidence="2">
    <location>
        <begin position="33"/>
        <end position="162"/>
    </location>
</feature>
<comment type="caution">
    <text evidence="3">The sequence shown here is derived from an EMBL/GenBank/DDBJ whole genome shotgun (WGS) entry which is preliminary data.</text>
</comment>
<organism evidence="3 4">
    <name type="scientific">Oceaniferula marina</name>
    <dbReference type="NCBI Taxonomy" id="2748318"/>
    <lineage>
        <taxon>Bacteria</taxon>
        <taxon>Pseudomonadati</taxon>
        <taxon>Verrucomicrobiota</taxon>
        <taxon>Verrucomicrobiia</taxon>
        <taxon>Verrucomicrobiales</taxon>
        <taxon>Verrucomicrobiaceae</taxon>
        <taxon>Oceaniferula</taxon>
    </lineage>
</organism>
<evidence type="ECO:0000313" key="4">
    <source>
        <dbReference type="Proteomes" id="UP000557872"/>
    </source>
</evidence>
<dbReference type="RefSeq" id="WP_178932019.1">
    <property type="nucleotide sequence ID" value="NZ_JACBAZ010000002.1"/>
</dbReference>
<dbReference type="PANTHER" id="PTHR40547:SF1">
    <property type="entry name" value="SLL0298 PROTEIN"/>
    <property type="match status" value="1"/>
</dbReference>
<dbReference type="InterPro" id="IPR018639">
    <property type="entry name" value="DUF2062"/>
</dbReference>
<keyword evidence="4" id="KW-1185">Reference proteome</keyword>
<dbReference type="Proteomes" id="UP000557872">
    <property type="component" value="Unassembled WGS sequence"/>
</dbReference>
<evidence type="ECO:0000256" key="1">
    <source>
        <dbReference type="SAM" id="Phobius"/>
    </source>
</evidence>
<keyword evidence="1" id="KW-0812">Transmembrane</keyword>
<protein>
    <submittedName>
        <fullName evidence="3">DUF2062 domain-containing protein</fullName>
    </submittedName>
</protein>
<feature type="transmembrane region" description="Helical" evidence="1">
    <location>
        <begin position="139"/>
        <end position="165"/>
    </location>
</feature>